<keyword evidence="1" id="KW-0596">Phosphopantetheine</keyword>
<dbReference type="PROSITE" id="PS50075">
    <property type="entry name" value="CARRIER"/>
    <property type="match status" value="1"/>
</dbReference>
<protein>
    <submittedName>
        <fullName evidence="4">Acyl carrier protein</fullName>
    </submittedName>
</protein>
<dbReference type="PANTHER" id="PTHR20863:SF76">
    <property type="entry name" value="CARRIER DOMAIN-CONTAINING PROTEIN"/>
    <property type="match status" value="1"/>
</dbReference>
<evidence type="ECO:0000313" key="5">
    <source>
        <dbReference type="Proteomes" id="UP000183982"/>
    </source>
</evidence>
<gene>
    <name evidence="4" type="ORF">SAMN05444000_12119</name>
</gene>
<dbReference type="GO" id="GO:0016020">
    <property type="term" value="C:membrane"/>
    <property type="evidence" value="ECO:0007669"/>
    <property type="project" value="GOC"/>
</dbReference>
<dbReference type="GO" id="GO:0005829">
    <property type="term" value="C:cytosol"/>
    <property type="evidence" value="ECO:0007669"/>
    <property type="project" value="TreeGrafter"/>
</dbReference>
<dbReference type="SUPFAM" id="SSF47336">
    <property type="entry name" value="ACP-like"/>
    <property type="match status" value="1"/>
</dbReference>
<feature type="domain" description="Carrier" evidence="3">
    <location>
        <begin position="1"/>
        <end position="80"/>
    </location>
</feature>
<proteinExistence type="predicted"/>
<dbReference type="OrthoDB" id="9810922at2"/>
<dbReference type="PANTHER" id="PTHR20863">
    <property type="entry name" value="ACYL CARRIER PROTEIN"/>
    <property type="match status" value="1"/>
</dbReference>
<dbReference type="Proteomes" id="UP000183982">
    <property type="component" value="Unassembled WGS sequence"/>
</dbReference>
<reference evidence="5" key="1">
    <citation type="submission" date="2016-11" db="EMBL/GenBank/DDBJ databases">
        <authorList>
            <person name="Varghese N."/>
            <person name="Submissions S."/>
        </authorList>
    </citation>
    <scope>NUCLEOTIDE SEQUENCE [LARGE SCALE GENOMIC DNA]</scope>
    <source>
        <strain evidence="5">DSM 100564</strain>
    </source>
</reference>
<evidence type="ECO:0000256" key="2">
    <source>
        <dbReference type="ARBA" id="ARBA00022553"/>
    </source>
</evidence>
<dbReference type="InterPro" id="IPR003231">
    <property type="entry name" value="ACP"/>
</dbReference>
<evidence type="ECO:0000256" key="1">
    <source>
        <dbReference type="ARBA" id="ARBA00022450"/>
    </source>
</evidence>
<dbReference type="GO" id="GO:0000036">
    <property type="term" value="F:acyl carrier activity"/>
    <property type="evidence" value="ECO:0007669"/>
    <property type="project" value="TreeGrafter"/>
</dbReference>
<dbReference type="EMBL" id="FQZQ01000021">
    <property type="protein sequence ID" value="SHK18386.1"/>
    <property type="molecule type" value="Genomic_DNA"/>
</dbReference>
<dbReference type="GO" id="GO:0009245">
    <property type="term" value="P:lipid A biosynthetic process"/>
    <property type="evidence" value="ECO:0007669"/>
    <property type="project" value="TreeGrafter"/>
</dbReference>
<dbReference type="Gene3D" id="1.10.1200.10">
    <property type="entry name" value="ACP-like"/>
    <property type="match status" value="1"/>
</dbReference>
<name>A0A1M6QDW0_9RHOB</name>
<evidence type="ECO:0000313" key="4">
    <source>
        <dbReference type="EMBL" id="SHK18386.1"/>
    </source>
</evidence>
<sequence>MTEDEIRAAFLDEINRVAPDIEPDSVSDEEHLQDDLELDSMDILNLVAALHDRLEVSIPETDYSCISTPGKAVSYLIGKMRTT</sequence>
<keyword evidence="2" id="KW-0597">Phosphoprotein</keyword>
<dbReference type="RefSeq" id="WP_073255219.1">
    <property type="nucleotide sequence ID" value="NZ_FQZQ01000021.1"/>
</dbReference>
<dbReference type="STRING" id="1470563.SAMN05444000_12119"/>
<dbReference type="GO" id="GO:0000035">
    <property type="term" value="F:acyl binding"/>
    <property type="evidence" value="ECO:0007669"/>
    <property type="project" value="TreeGrafter"/>
</dbReference>
<dbReference type="Pfam" id="PF00550">
    <property type="entry name" value="PP-binding"/>
    <property type="match status" value="1"/>
</dbReference>
<dbReference type="AlphaFoldDB" id="A0A1M6QDW0"/>
<keyword evidence="5" id="KW-1185">Reference proteome</keyword>
<dbReference type="InterPro" id="IPR036736">
    <property type="entry name" value="ACP-like_sf"/>
</dbReference>
<accession>A0A1M6QDW0</accession>
<evidence type="ECO:0000259" key="3">
    <source>
        <dbReference type="PROSITE" id="PS50075"/>
    </source>
</evidence>
<dbReference type="InterPro" id="IPR009081">
    <property type="entry name" value="PP-bd_ACP"/>
</dbReference>
<organism evidence="4 5">
    <name type="scientific">Shimia gijangensis</name>
    <dbReference type="NCBI Taxonomy" id="1470563"/>
    <lineage>
        <taxon>Bacteria</taxon>
        <taxon>Pseudomonadati</taxon>
        <taxon>Pseudomonadota</taxon>
        <taxon>Alphaproteobacteria</taxon>
        <taxon>Rhodobacterales</taxon>
        <taxon>Roseobacteraceae</taxon>
    </lineage>
</organism>